<name>A0A699S4S6_TANCI</name>
<organism evidence="2">
    <name type="scientific">Tanacetum cinerariifolium</name>
    <name type="common">Dalmatian daisy</name>
    <name type="synonym">Chrysanthemum cinerariifolium</name>
    <dbReference type="NCBI Taxonomy" id="118510"/>
    <lineage>
        <taxon>Eukaryota</taxon>
        <taxon>Viridiplantae</taxon>
        <taxon>Streptophyta</taxon>
        <taxon>Embryophyta</taxon>
        <taxon>Tracheophyta</taxon>
        <taxon>Spermatophyta</taxon>
        <taxon>Magnoliopsida</taxon>
        <taxon>eudicotyledons</taxon>
        <taxon>Gunneridae</taxon>
        <taxon>Pentapetalae</taxon>
        <taxon>asterids</taxon>
        <taxon>campanulids</taxon>
        <taxon>Asterales</taxon>
        <taxon>Asteraceae</taxon>
        <taxon>Asteroideae</taxon>
        <taxon>Anthemideae</taxon>
        <taxon>Anthemidinae</taxon>
        <taxon>Tanacetum</taxon>
    </lineage>
</organism>
<dbReference type="AlphaFoldDB" id="A0A699S4S6"/>
<evidence type="ECO:0000256" key="1">
    <source>
        <dbReference type="SAM" id="MobiDB-lite"/>
    </source>
</evidence>
<feature type="compositionally biased region" description="Polar residues" evidence="1">
    <location>
        <begin position="49"/>
        <end position="77"/>
    </location>
</feature>
<comment type="caution">
    <text evidence="2">The sequence shown here is derived from an EMBL/GenBank/DDBJ whole genome shotgun (WGS) entry which is preliminary data.</text>
</comment>
<gene>
    <name evidence="2" type="ORF">Tci_864391</name>
</gene>
<feature type="compositionally biased region" description="Polar residues" evidence="1">
    <location>
        <begin position="96"/>
        <end position="107"/>
    </location>
</feature>
<dbReference type="EMBL" id="BKCJ011137482">
    <property type="protein sequence ID" value="GFC92421.1"/>
    <property type="molecule type" value="Genomic_DNA"/>
</dbReference>
<feature type="region of interest" description="Disordered" evidence="1">
    <location>
        <begin position="45"/>
        <end position="107"/>
    </location>
</feature>
<accession>A0A699S4S6</accession>
<protein>
    <submittedName>
        <fullName evidence="2">Uncharacterized protein</fullName>
    </submittedName>
</protein>
<feature type="non-terminal residue" evidence="2">
    <location>
        <position position="107"/>
    </location>
</feature>
<proteinExistence type="predicted"/>
<evidence type="ECO:0000313" key="2">
    <source>
        <dbReference type="EMBL" id="GFC92421.1"/>
    </source>
</evidence>
<reference evidence="2" key="1">
    <citation type="journal article" date="2019" name="Sci. Rep.">
        <title>Draft genome of Tanacetum cinerariifolium, the natural source of mosquito coil.</title>
        <authorList>
            <person name="Yamashiro T."/>
            <person name="Shiraishi A."/>
            <person name="Satake H."/>
            <person name="Nakayama K."/>
        </authorList>
    </citation>
    <scope>NUCLEOTIDE SEQUENCE</scope>
</reference>
<sequence>MNGARPYKIFFQTPSFETRPFLKSSAVNNSYRAPWVSTANRYVPPVNRKFSTGRRNFPTTNRKFPTASRKFTTGSTKNHTDDMGRKGKAVKPSACWTLNPSQELSNK</sequence>